<dbReference type="GeneID" id="73467232"/>
<keyword evidence="8" id="KW-1185">Reference proteome</keyword>
<sequence length="491" mass="56838">MSVTSNRSTEVTKDTEVISYDDTIRIENYPTSFNLLESDDRPDLRNIKYKSTTDHLNCPICQQPFMNPLTTICGHTFCKECIYECFKMSKNARNGNSNENETAGFCPLDRTPLDSANINDLFPTPLIVANLIDDLKVYCLNHERGCEWTGSRWELEHHVLVECPRTGVRCNGKRIDGSICDLIVERRFFNQSDEDEDEGEGDQQKVNEDEENECIHKIFECKFCNQKLSQISYHNHLEKECLFNYKTCELCGNDMIPFKNLVKHQENCIKIGHFKCPANEIGCKWIGSNETSLEIHLENNNCQLYQFLPAFKNLNDKVTSLSSENEFLQKQINKILDSIIQGKITNLGYNDSIEEINKVQSMDDQGKLIYLNFELDRLKYEINERLIPFMNKSRVNEQESVINNLINDNFMLREDLNVQRIMINSLRKQLQYLLFARNRNGASSGFTNGMIGPHMFTNNNNNNTNSMNEENPDMFDFATSSNSDERLNLKL</sequence>
<keyword evidence="2 4" id="KW-0863">Zinc-finger</keyword>
<dbReference type="InterPro" id="IPR017907">
    <property type="entry name" value="Znf_RING_CS"/>
</dbReference>
<reference evidence="7 8" key="1">
    <citation type="journal article" date="2021" name="DNA Res.">
        <title>Genome analysis of Candida subhashii reveals its hybrid nature and dual mitochondrial genome conformations.</title>
        <authorList>
            <person name="Mixao V."/>
            <person name="Hegedusova E."/>
            <person name="Saus E."/>
            <person name="Pryszcz L.P."/>
            <person name="Cillingova A."/>
            <person name="Nosek J."/>
            <person name="Gabaldon T."/>
        </authorList>
    </citation>
    <scope>NUCLEOTIDE SEQUENCE [LARGE SCALE GENOMIC DNA]</scope>
    <source>
        <strain evidence="7 8">CBS 10753</strain>
    </source>
</reference>
<accession>A0A8J5US24</accession>
<feature type="compositionally biased region" description="Low complexity" evidence="5">
    <location>
        <begin position="457"/>
        <end position="469"/>
    </location>
</feature>
<evidence type="ECO:0000313" key="7">
    <source>
        <dbReference type="EMBL" id="KAG7666001.1"/>
    </source>
</evidence>
<dbReference type="InterPro" id="IPR027370">
    <property type="entry name" value="Znf-RING_euk"/>
</dbReference>
<evidence type="ECO:0000256" key="4">
    <source>
        <dbReference type="PROSITE-ProRule" id="PRU00175"/>
    </source>
</evidence>
<protein>
    <recommendedName>
        <fullName evidence="6">RING-type domain-containing protein</fullName>
    </recommendedName>
</protein>
<evidence type="ECO:0000256" key="1">
    <source>
        <dbReference type="ARBA" id="ARBA00022723"/>
    </source>
</evidence>
<dbReference type="SMART" id="SM00184">
    <property type="entry name" value="RING"/>
    <property type="match status" value="1"/>
</dbReference>
<proteinExistence type="predicted"/>
<dbReference type="PANTHER" id="PTHR10131">
    <property type="entry name" value="TNF RECEPTOR ASSOCIATED FACTOR"/>
    <property type="match status" value="1"/>
</dbReference>
<evidence type="ECO:0000313" key="8">
    <source>
        <dbReference type="Proteomes" id="UP000694255"/>
    </source>
</evidence>
<dbReference type="PROSITE" id="PS00518">
    <property type="entry name" value="ZF_RING_1"/>
    <property type="match status" value="1"/>
</dbReference>
<dbReference type="InterPro" id="IPR001841">
    <property type="entry name" value="Znf_RING"/>
</dbReference>
<dbReference type="EMBL" id="JAGSYN010000044">
    <property type="protein sequence ID" value="KAG7666001.1"/>
    <property type="molecule type" value="Genomic_DNA"/>
</dbReference>
<keyword evidence="3" id="KW-0862">Zinc</keyword>
<dbReference type="RefSeq" id="XP_049266233.1">
    <property type="nucleotide sequence ID" value="XM_049408282.1"/>
</dbReference>
<dbReference type="AlphaFoldDB" id="A0A8J5US24"/>
<dbReference type="PANTHER" id="PTHR10131:SF94">
    <property type="entry name" value="TNF RECEPTOR-ASSOCIATED FACTOR 4"/>
    <property type="match status" value="1"/>
</dbReference>
<gene>
    <name evidence="7" type="ORF">J8A68_000431</name>
</gene>
<dbReference type="Proteomes" id="UP000694255">
    <property type="component" value="Unassembled WGS sequence"/>
</dbReference>
<dbReference type="Pfam" id="PF13445">
    <property type="entry name" value="zf-RING_UBOX"/>
    <property type="match status" value="1"/>
</dbReference>
<dbReference type="GO" id="GO:0008270">
    <property type="term" value="F:zinc ion binding"/>
    <property type="evidence" value="ECO:0007669"/>
    <property type="project" value="UniProtKB-KW"/>
</dbReference>
<evidence type="ECO:0000256" key="3">
    <source>
        <dbReference type="ARBA" id="ARBA00022833"/>
    </source>
</evidence>
<evidence type="ECO:0000256" key="5">
    <source>
        <dbReference type="SAM" id="MobiDB-lite"/>
    </source>
</evidence>
<organism evidence="7 8">
    <name type="scientific">[Candida] subhashii</name>
    <dbReference type="NCBI Taxonomy" id="561895"/>
    <lineage>
        <taxon>Eukaryota</taxon>
        <taxon>Fungi</taxon>
        <taxon>Dikarya</taxon>
        <taxon>Ascomycota</taxon>
        <taxon>Saccharomycotina</taxon>
        <taxon>Pichiomycetes</taxon>
        <taxon>Debaryomycetaceae</taxon>
        <taxon>Spathaspora</taxon>
    </lineage>
</organism>
<comment type="caution">
    <text evidence="7">The sequence shown here is derived from an EMBL/GenBank/DDBJ whole genome shotgun (WGS) entry which is preliminary data.</text>
</comment>
<dbReference type="OrthoDB" id="1630758at2759"/>
<dbReference type="PROSITE" id="PS50089">
    <property type="entry name" value="ZF_RING_2"/>
    <property type="match status" value="1"/>
</dbReference>
<name>A0A8J5US24_9ASCO</name>
<evidence type="ECO:0000256" key="2">
    <source>
        <dbReference type="ARBA" id="ARBA00022771"/>
    </source>
</evidence>
<feature type="region of interest" description="Disordered" evidence="5">
    <location>
        <begin position="457"/>
        <end position="491"/>
    </location>
</feature>
<evidence type="ECO:0000259" key="6">
    <source>
        <dbReference type="PROSITE" id="PS50089"/>
    </source>
</evidence>
<feature type="domain" description="RING-type" evidence="6">
    <location>
        <begin position="58"/>
        <end position="110"/>
    </location>
</feature>
<keyword evidence="1" id="KW-0479">Metal-binding</keyword>